<evidence type="ECO:0000256" key="8">
    <source>
        <dbReference type="SAM" id="Phobius"/>
    </source>
</evidence>
<dbReference type="GO" id="GO:0005337">
    <property type="term" value="F:nucleoside transmembrane transporter activity"/>
    <property type="evidence" value="ECO:0007669"/>
    <property type="project" value="InterPro"/>
</dbReference>
<dbReference type="Pfam" id="PF01733">
    <property type="entry name" value="Nucleoside_tran"/>
    <property type="match status" value="1"/>
</dbReference>
<dbReference type="GO" id="GO:0005886">
    <property type="term" value="C:plasma membrane"/>
    <property type="evidence" value="ECO:0007669"/>
    <property type="project" value="TreeGrafter"/>
</dbReference>
<evidence type="ECO:0000313" key="10">
    <source>
        <dbReference type="WBParaSite" id="HCON_00110050-00001"/>
    </source>
</evidence>
<evidence type="ECO:0000256" key="2">
    <source>
        <dbReference type="ARBA" id="ARBA00007965"/>
    </source>
</evidence>
<keyword evidence="9" id="KW-1185">Reference proteome</keyword>
<proteinExistence type="inferred from homology"/>
<keyword evidence="4 8" id="KW-0812">Transmembrane</keyword>
<dbReference type="Proteomes" id="UP000025227">
    <property type="component" value="Unplaced"/>
</dbReference>
<evidence type="ECO:0000256" key="6">
    <source>
        <dbReference type="ARBA" id="ARBA00023136"/>
    </source>
</evidence>
<evidence type="ECO:0000256" key="5">
    <source>
        <dbReference type="ARBA" id="ARBA00022989"/>
    </source>
</evidence>
<feature type="transmembrane region" description="Helical" evidence="8">
    <location>
        <begin position="601"/>
        <end position="626"/>
    </location>
</feature>
<feature type="compositionally biased region" description="Basic and acidic residues" evidence="7">
    <location>
        <begin position="122"/>
        <end position="132"/>
    </location>
</feature>
<dbReference type="InterPro" id="IPR002259">
    <property type="entry name" value="Eqnu_transpt"/>
</dbReference>
<keyword evidence="5 8" id="KW-1133">Transmembrane helix</keyword>
<feature type="transmembrane region" description="Helical" evidence="8">
    <location>
        <begin position="646"/>
        <end position="664"/>
    </location>
</feature>
<comment type="subcellular location">
    <subcellularLocation>
        <location evidence="1">Membrane</location>
        <topology evidence="1">Multi-pass membrane protein</topology>
    </subcellularLocation>
</comment>
<evidence type="ECO:0000313" key="9">
    <source>
        <dbReference type="Proteomes" id="UP000025227"/>
    </source>
</evidence>
<feature type="transmembrane region" description="Helical" evidence="8">
    <location>
        <begin position="436"/>
        <end position="457"/>
    </location>
</feature>
<organism evidence="9 10">
    <name type="scientific">Haemonchus contortus</name>
    <name type="common">Barber pole worm</name>
    <dbReference type="NCBI Taxonomy" id="6289"/>
    <lineage>
        <taxon>Eukaryota</taxon>
        <taxon>Metazoa</taxon>
        <taxon>Ecdysozoa</taxon>
        <taxon>Nematoda</taxon>
        <taxon>Chromadorea</taxon>
        <taxon>Rhabditida</taxon>
        <taxon>Rhabditina</taxon>
        <taxon>Rhabditomorpha</taxon>
        <taxon>Strongyloidea</taxon>
        <taxon>Trichostrongylidae</taxon>
        <taxon>Haemonchus</taxon>
    </lineage>
</organism>
<feature type="compositionally biased region" description="Polar residues" evidence="7">
    <location>
        <begin position="166"/>
        <end position="186"/>
    </location>
</feature>
<protein>
    <submittedName>
        <fullName evidence="10">Equilibrative nucleoside transporter 3</fullName>
    </submittedName>
</protein>
<dbReference type="PANTHER" id="PTHR10332:SF36">
    <property type="entry name" value="EQUILIBRATIVE NUCLEOSIDE TRANSPORTER 1"/>
    <property type="match status" value="1"/>
</dbReference>
<sequence length="700" mass="78772">MKGGLQQDQSDTREKTDENRHGSPRSQNMQPVSPRYHSEAPTQTKDSRLTSLESVVNSNESLDKRPGQDKADTREKTNENRHGSPRSQNMQPVSPRYQSEAPTQTKDSRLTSLESVVNSNESLDKRPGKGDDEPGNNSFLNVKLECIQQDKADTREKTNENRHGSPRSQNMQPVSSQNQSEALTQTKDSRHTSLEPVISHQGFTRDLMDRRVNAVNSNESLDKTPEAKERWDSESIMELKKPGGSTENVYTAESGESPQDRCWIVWLIIMLHGIGVLIPWNMLVTIAPQYYVDYWFTTNGRKTILAKSFMSTLGITCQVPNFLTGMLNLAQTVGGSLMLRGTLFINCVIVAIIIALVVFLDPTEEAMIWFYSGFWAIVVILNGSNGLYQNSVFRLTADFPAAYTNAIVVGNNICGIFISILSIATNLAFMTDKSVAVSYFSIVLAVLILCIISFFYLTHVEFYKYYVNKGRQARIAEHAKRPSLRQYSETFKYCFMQLLSVFLVFFVTLAVFPTVLAGTTPNRRDEPWNSAIPKDIYLGLTVFLNFNLLAAIGSTTANFVQIPGPDNIIIPVLLRLLFIPYFMLCNYNVEDRVMPVVFKNQWFFIIGNAVMAFTSGYFSSLALMYVPRVVPSSLTKTARLEAGASLVTGVLCGVSFVPAITYMVNNFNIEELTVSEETYKNYMGSYVYFFVKELKLFQQN</sequence>
<feature type="region of interest" description="Disordered" evidence="7">
    <location>
        <begin position="215"/>
        <end position="253"/>
    </location>
</feature>
<dbReference type="WBParaSite" id="HCON_00110050-00001">
    <property type="protein sequence ID" value="HCON_00110050-00001"/>
    <property type="gene ID" value="HCON_00110050"/>
</dbReference>
<evidence type="ECO:0000256" key="1">
    <source>
        <dbReference type="ARBA" id="ARBA00004141"/>
    </source>
</evidence>
<accession>A0A7I4YJZ8</accession>
<feature type="region of interest" description="Disordered" evidence="7">
    <location>
        <begin position="1"/>
        <end position="202"/>
    </location>
</feature>
<keyword evidence="6 8" id="KW-0472">Membrane</keyword>
<feature type="compositionally biased region" description="Polar residues" evidence="7">
    <location>
        <begin position="85"/>
        <end position="121"/>
    </location>
</feature>
<feature type="transmembrane region" description="Helical" evidence="8">
    <location>
        <begin position="408"/>
        <end position="429"/>
    </location>
</feature>
<feature type="compositionally biased region" description="Basic and acidic residues" evidence="7">
    <location>
        <begin position="220"/>
        <end position="241"/>
    </location>
</feature>
<reference evidence="10" key="1">
    <citation type="submission" date="2020-12" db="UniProtKB">
        <authorList>
            <consortium name="WormBaseParasite"/>
        </authorList>
    </citation>
    <scope>IDENTIFICATION</scope>
    <source>
        <strain evidence="10">MHco3</strain>
    </source>
</reference>
<feature type="transmembrane region" description="Helical" evidence="8">
    <location>
        <begin position="368"/>
        <end position="388"/>
    </location>
</feature>
<feature type="transmembrane region" description="Helical" evidence="8">
    <location>
        <begin position="304"/>
        <end position="323"/>
    </location>
</feature>
<feature type="compositionally biased region" description="Basic and acidic residues" evidence="7">
    <location>
        <begin position="148"/>
        <end position="163"/>
    </location>
</feature>
<name>A0A7I4YJZ8_HAECO</name>
<evidence type="ECO:0000256" key="7">
    <source>
        <dbReference type="SAM" id="MobiDB-lite"/>
    </source>
</evidence>
<dbReference type="OrthoDB" id="1856718at2759"/>
<feature type="transmembrane region" description="Helical" evidence="8">
    <location>
        <begin position="536"/>
        <end position="556"/>
    </location>
</feature>
<dbReference type="AlphaFoldDB" id="A0A7I4YJZ8"/>
<evidence type="ECO:0000256" key="3">
    <source>
        <dbReference type="ARBA" id="ARBA00022448"/>
    </source>
</evidence>
<feature type="compositionally biased region" description="Polar residues" evidence="7">
    <location>
        <begin position="40"/>
        <end position="60"/>
    </location>
</feature>
<comment type="similarity">
    <text evidence="2">Belongs to the SLC29A/ENT transporter (TC 2.A.57) family.</text>
</comment>
<feature type="transmembrane region" description="Helical" evidence="8">
    <location>
        <begin position="343"/>
        <end position="361"/>
    </location>
</feature>
<dbReference type="PANTHER" id="PTHR10332">
    <property type="entry name" value="EQUILIBRATIVE NUCLEOSIDE TRANSPORTER"/>
    <property type="match status" value="1"/>
</dbReference>
<evidence type="ECO:0000256" key="4">
    <source>
        <dbReference type="ARBA" id="ARBA00022692"/>
    </source>
</evidence>
<feature type="compositionally biased region" description="Basic and acidic residues" evidence="7">
    <location>
        <begin position="10"/>
        <end position="21"/>
    </location>
</feature>
<feature type="transmembrane region" description="Helical" evidence="8">
    <location>
        <begin position="263"/>
        <end position="283"/>
    </location>
</feature>
<feature type="compositionally biased region" description="Basic and acidic residues" evidence="7">
    <location>
        <begin position="61"/>
        <end position="82"/>
    </location>
</feature>
<keyword evidence="3" id="KW-0813">Transport</keyword>
<feature type="transmembrane region" description="Helical" evidence="8">
    <location>
        <begin position="568"/>
        <end position="589"/>
    </location>
</feature>
<feature type="transmembrane region" description="Helical" evidence="8">
    <location>
        <begin position="495"/>
        <end position="516"/>
    </location>
</feature>